<dbReference type="EMBL" id="LRQE01000041">
    <property type="protein sequence ID" value="KXA28673.1"/>
    <property type="molecule type" value="Genomic_DNA"/>
</dbReference>
<dbReference type="InterPro" id="IPR039564">
    <property type="entry name" value="Peptidase_C39-like"/>
</dbReference>
<reference evidence="2 3" key="1">
    <citation type="submission" date="2016-01" db="EMBL/GenBank/DDBJ databases">
        <authorList>
            <person name="Oliw E.H."/>
        </authorList>
    </citation>
    <scope>NUCLEOTIDE SEQUENCE [LARGE SCALE GENOMIC DNA]</scope>
    <source>
        <strain evidence="2 3">CMW7756A</strain>
    </source>
</reference>
<accession>A0A133PJM2</accession>
<sequence length="201" mass="23542">MEKNRIANLDTYVEKTYPGARFIESSDLDLPDFLQKDFQDSHNNCTIASLTRIINYYFKDKDKFEIYDEVFGIAKKNGYFKSIGTLPLLISHIANSYFKKNKIGIRARGIYLGNFYSHVKGEIDNFKPLLMNLGSGYYKNHSLVVSGYSIYKFRGMRLKFLHVYDGWNKDKSYIDYNDLRGFMRLPVFSYNVFSVDILEDL</sequence>
<evidence type="ECO:0000313" key="2">
    <source>
        <dbReference type="EMBL" id="KXA28673.1"/>
    </source>
</evidence>
<dbReference type="Pfam" id="PF13529">
    <property type="entry name" value="Peptidase_C39_2"/>
    <property type="match status" value="1"/>
</dbReference>
<dbReference type="PATRIC" id="fig|54005.3.peg.1632"/>
<protein>
    <recommendedName>
        <fullName evidence="1">Peptidase C39-like domain-containing protein</fullName>
    </recommendedName>
</protein>
<dbReference type="RefSeq" id="WP_060800638.1">
    <property type="nucleotide sequence ID" value="NZ_KQ957105.1"/>
</dbReference>
<dbReference type="Gene3D" id="3.90.70.10">
    <property type="entry name" value="Cysteine proteinases"/>
    <property type="match status" value="1"/>
</dbReference>
<feature type="domain" description="Peptidase C39-like" evidence="1">
    <location>
        <begin position="39"/>
        <end position="149"/>
    </location>
</feature>
<gene>
    <name evidence="2" type="ORF">HMPREF3229_01669</name>
</gene>
<evidence type="ECO:0000313" key="3">
    <source>
        <dbReference type="Proteomes" id="UP000070174"/>
    </source>
</evidence>
<evidence type="ECO:0000259" key="1">
    <source>
        <dbReference type="Pfam" id="PF13529"/>
    </source>
</evidence>
<proteinExistence type="predicted"/>
<dbReference type="AlphaFoldDB" id="A0A133PJM2"/>
<organism evidence="2">
    <name type="scientific">Peptoniphilus harei</name>
    <dbReference type="NCBI Taxonomy" id="54005"/>
    <lineage>
        <taxon>Bacteria</taxon>
        <taxon>Bacillati</taxon>
        <taxon>Bacillota</taxon>
        <taxon>Tissierellia</taxon>
        <taxon>Tissierellales</taxon>
        <taxon>Peptoniphilaceae</taxon>
        <taxon>Peptoniphilus</taxon>
    </lineage>
</organism>
<dbReference type="Proteomes" id="UP000070174">
    <property type="component" value="Unassembled WGS sequence"/>
</dbReference>
<name>A0A133PJM2_9FIRM</name>
<comment type="caution">
    <text evidence="2">The sequence shown here is derived from an EMBL/GenBank/DDBJ whole genome shotgun (WGS) entry which is preliminary data.</text>
</comment>